<dbReference type="PANTHER" id="PTHR45527">
    <property type="entry name" value="NONRIBOSOMAL PEPTIDE SYNTHETASE"/>
    <property type="match status" value="1"/>
</dbReference>
<dbReference type="Pfam" id="PF13193">
    <property type="entry name" value="AMP-binding_C"/>
    <property type="match status" value="1"/>
</dbReference>
<comment type="cofactor">
    <cofactor evidence="1">
        <name>pantetheine 4'-phosphate</name>
        <dbReference type="ChEBI" id="CHEBI:47942"/>
    </cofactor>
</comment>
<dbReference type="InterPro" id="IPR001242">
    <property type="entry name" value="Condensation_dom"/>
</dbReference>
<dbReference type="Pfam" id="PF00682">
    <property type="entry name" value="HMGL-like"/>
    <property type="match status" value="1"/>
</dbReference>
<accession>A0A2P1CZ00</accession>
<feature type="domain" description="Pyruvate carboxyltransferase" evidence="6">
    <location>
        <begin position="1325"/>
        <end position="1419"/>
    </location>
</feature>
<dbReference type="FunFam" id="3.40.50.980:FF:000001">
    <property type="entry name" value="Non-ribosomal peptide synthetase"/>
    <property type="match status" value="1"/>
</dbReference>
<dbReference type="GO" id="GO:0005737">
    <property type="term" value="C:cytoplasm"/>
    <property type="evidence" value="ECO:0007669"/>
    <property type="project" value="TreeGrafter"/>
</dbReference>
<evidence type="ECO:0000256" key="1">
    <source>
        <dbReference type="ARBA" id="ARBA00001957"/>
    </source>
</evidence>
<dbReference type="InterPro" id="IPR010071">
    <property type="entry name" value="AA_adenyl_dom"/>
</dbReference>
<dbReference type="SUPFAM" id="SSF47336">
    <property type="entry name" value="ACP-like"/>
    <property type="match status" value="1"/>
</dbReference>
<dbReference type="NCBIfam" id="TIGR01733">
    <property type="entry name" value="AA-adenyl-dom"/>
    <property type="match status" value="1"/>
</dbReference>
<sequence>MTITQNQQVVSLMLRLQNMGCRIWAEDDKLRIRTSKNALTAELKQEIQHNKADILAFLKAAKTQAVSAEEIPALSPDSPKLLSFAQQRLWLLAQLQGSSAAYNMPIALQLNGNLNIDALHSSLAYLLNRHESLRMYFPTVAGEPQIAFLNLDEIEVLTVQDCREEAGEKFLQCPNIQDLIDAHAQEHFDLNIGLLFKAKLLQLQDQKSVLVINMHHIISDGWSMGVFVRELRQAYTAYSQGQTPNLSPLHIQYSDYATWQRNWLQGEVLENQINYWKHQLNDASPLLELPTDYPRPAQKSYQGDRYLYSLSPELSAAVNAFSQQQGVSLFMTLLATLSILLSRYSRQEDLCIGSPIANRTHSQTEALIGFFVNTLVMRQQIKPEQSFIEFLQQTRQTCLDAYAHQDIPFEVLVEKLQPERSMSYNPLFQVMFALENNESPDLSLPGLEIQWLGVKGAIAKFDLTLLVMEYDNQLNCSWEYATDLFEKSSIQRMAEQFEVLLKGIIDNPNQAINTLPLMTAAELLQLQRWNQNQADYPEDQTLVDLFEQQVEKNPDHIALVFESQQLTYQQLNQKANQLAHYLIQNYPIQPDTLVGICVERSLEMIIGVLGVLKAGGAYVPIDPNYPQERIKFLLEDSGVSVLLTQSFILEQLPITEQKYQAICLDKEAFAEELTDNPSPKITPENLAYVIYTSGSTGRPKGVMIEHGGLVNLTLAVNQVLQIQPQSRLLQFASFSFDVSIWEFAPVLAAGACLYLAKKETLLPNQDLVNFLTNHKISHATLPPSVLSLLPQAPFPDWQIIIAAGEACPTELVTRWAKGRQFFNAYGPTESTICTSIALCQPNGKKPPIGKPWPNIQIYILDAHHQPLPPGIPGELCIAGVGLARGYLNRPELTAEKFIEVELFGKVKRIYKTGDLARWGIDGNLEYLGRIDEQVKLRGFRIELGEIESQLLQHPSVKEAVVILYKTESNQSLIAYVTGITHDLCPELRNHLKSRLPDYMIPAQIMVLDKLPLTPNGKINRKALPAPNVGVEGLYVAPRNEVEQQLEQLWSAVLERQKIGIHDNFFDLGGHSLLAIKLLNNIQQEFGQQLALSSLFQNPTIAQLAEALCNTEVQQSHPDLLSLQPQGDATPLFCLPGANGHGFYFQDLAINLGQHPVYSLETPGRDGLSKVPDSVERHANQLIELLHQQPAKSPYILAGYSSGCAVAFEMVSQLEQQGEKVGLLAILDAGLVSHPAVSDRLLFLRNPHVRLMSEFQDKTIDDDIPSHIINQIRQDALDVIVENLHYATKVAGLRVDFAAEDASRADFDFLVQCIRSCSPYIEHFLLCDTVGVLSPEKSYIWINDLLQSTTGVAFGVHYHNDMGLALENTLQSLMAGATLVSGTFCGLGERAGNVALEQVLNGLRVRFGIEVEGINYDAVDAVTNYIEEMGIRPAPPYSQTSQRHESGIHVNSLFRDPQSYAIFPHNKIDVVFGKWSGVSNFQYLFEKQLQNPQTRQQYEKMRSVIKSLATEQECYFTANEVLKLWKDGIFE</sequence>
<dbReference type="InterPro" id="IPR044894">
    <property type="entry name" value="TubC_N_sf"/>
</dbReference>
<dbReference type="Gene3D" id="3.20.20.70">
    <property type="entry name" value="Aldolase class I"/>
    <property type="match status" value="1"/>
</dbReference>
<dbReference type="Gene3D" id="3.30.559.10">
    <property type="entry name" value="Chloramphenicol acetyltransferase-like domain"/>
    <property type="match status" value="1"/>
</dbReference>
<dbReference type="InterPro" id="IPR023213">
    <property type="entry name" value="CAT-like_dom_sf"/>
</dbReference>
<dbReference type="Gene3D" id="2.30.38.10">
    <property type="entry name" value="Luciferase, Domain 3"/>
    <property type="match status" value="1"/>
</dbReference>
<gene>
    <name evidence="7" type="primary">aptD</name>
</gene>
<dbReference type="Pfam" id="PF00668">
    <property type="entry name" value="Condensation"/>
    <property type="match status" value="1"/>
</dbReference>
<dbReference type="FunFam" id="1.10.1200.10:FF:000005">
    <property type="entry name" value="Nonribosomal peptide synthetase 1"/>
    <property type="match status" value="1"/>
</dbReference>
<evidence type="ECO:0000256" key="2">
    <source>
        <dbReference type="ARBA" id="ARBA00006432"/>
    </source>
</evidence>
<dbReference type="FunFam" id="3.40.50.12780:FF:000012">
    <property type="entry name" value="Non-ribosomal peptide synthetase"/>
    <property type="match status" value="1"/>
</dbReference>
<dbReference type="SMART" id="SM00823">
    <property type="entry name" value="PKS_PP"/>
    <property type="match status" value="1"/>
</dbReference>
<dbReference type="GO" id="GO:0043041">
    <property type="term" value="P:amino acid activation for nonribosomal peptide biosynthetic process"/>
    <property type="evidence" value="ECO:0007669"/>
    <property type="project" value="TreeGrafter"/>
</dbReference>
<feature type="domain" description="Carrier" evidence="5">
    <location>
        <begin position="1036"/>
        <end position="1111"/>
    </location>
</feature>
<dbReference type="Pfam" id="PF00550">
    <property type="entry name" value="PP-binding"/>
    <property type="match status" value="1"/>
</dbReference>
<dbReference type="InterPro" id="IPR041464">
    <property type="entry name" value="TubC_N"/>
</dbReference>
<dbReference type="Gene3D" id="1.10.1200.10">
    <property type="entry name" value="ACP-like"/>
    <property type="match status" value="1"/>
</dbReference>
<reference evidence="7" key="2">
    <citation type="submission" date="2018-04" db="EMBL/GenBank/DDBJ databases">
        <authorList>
            <person name="Go L.Y."/>
            <person name="Mitchell J.A."/>
        </authorList>
    </citation>
    <scope>NUCLEOTIDE SEQUENCE</scope>
    <source>
        <strain evidence="7">309</strain>
    </source>
</reference>
<dbReference type="InterPro" id="IPR020459">
    <property type="entry name" value="AMP-binding"/>
</dbReference>
<dbReference type="Gene3D" id="3.40.50.1820">
    <property type="entry name" value="alpha/beta hydrolase"/>
    <property type="match status" value="1"/>
</dbReference>
<dbReference type="Gene3D" id="1.10.10.1830">
    <property type="entry name" value="Non-ribosomal peptide synthase, adenylation domain"/>
    <property type="match status" value="1"/>
</dbReference>
<dbReference type="Gene3D" id="3.30.559.30">
    <property type="entry name" value="Nonribosomal peptide synthetase, condensation domain"/>
    <property type="match status" value="1"/>
</dbReference>
<dbReference type="PROSITE" id="PS50991">
    <property type="entry name" value="PYR_CT"/>
    <property type="match status" value="1"/>
</dbReference>
<dbReference type="InterPro" id="IPR045851">
    <property type="entry name" value="AMP-bd_C_sf"/>
</dbReference>
<dbReference type="InterPro" id="IPR006162">
    <property type="entry name" value="Ppantetheine_attach_site"/>
</dbReference>
<dbReference type="Pfam" id="PF00501">
    <property type="entry name" value="AMP-binding"/>
    <property type="match status" value="1"/>
</dbReference>
<dbReference type="InterPro" id="IPR029058">
    <property type="entry name" value="AB_hydrolase_fold"/>
</dbReference>
<keyword evidence="4" id="KW-0597">Phosphoprotein</keyword>
<dbReference type="Gene3D" id="3.40.50.980">
    <property type="match status" value="2"/>
</dbReference>
<reference evidence="7" key="1">
    <citation type="journal article" date="2017" name="ACS Chem. Biol.">
        <title>Simultaneous Production of Anabaenopeptins and Namalides by the Cyanobacterium Nostoc sp. CENA543.</title>
        <authorList>
            <person name="Shishido T.K."/>
            <person name="Jokela J."/>
            <person name="Fewer D.P."/>
            <person name="Wahlsten M."/>
            <person name="Fiore M.F."/>
            <person name="Sivonen K."/>
        </authorList>
    </citation>
    <scope>NUCLEOTIDE SEQUENCE</scope>
    <source>
        <strain evidence="7">309</strain>
    </source>
</reference>
<dbReference type="EMBL" id="MF741686">
    <property type="protein sequence ID" value="AVK43275.1"/>
    <property type="molecule type" value="Genomic_DNA"/>
</dbReference>
<evidence type="ECO:0000259" key="6">
    <source>
        <dbReference type="PROSITE" id="PS50991"/>
    </source>
</evidence>
<dbReference type="PANTHER" id="PTHR45527:SF1">
    <property type="entry name" value="FATTY ACID SYNTHASE"/>
    <property type="match status" value="1"/>
</dbReference>
<dbReference type="PROSITE" id="PS00455">
    <property type="entry name" value="AMP_BINDING"/>
    <property type="match status" value="1"/>
</dbReference>
<dbReference type="Pfam" id="PF18563">
    <property type="entry name" value="TubC_N"/>
    <property type="match status" value="1"/>
</dbReference>
<keyword evidence="3" id="KW-0596">Phosphopantetheine</keyword>
<dbReference type="GO" id="GO:0003824">
    <property type="term" value="F:catalytic activity"/>
    <property type="evidence" value="ECO:0007669"/>
    <property type="project" value="InterPro"/>
</dbReference>
<evidence type="ECO:0000259" key="5">
    <source>
        <dbReference type="PROSITE" id="PS50075"/>
    </source>
</evidence>
<dbReference type="InterPro" id="IPR036736">
    <property type="entry name" value="ACP-like_sf"/>
</dbReference>
<dbReference type="CDD" id="cd19531">
    <property type="entry name" value="LCL_NRPS-like"/>
    <property type="match status" value="1"/>
</dbReference>
<dbReference type="InterPro" id="IPR000891">
    <property type="entry name" value="PYR_CT"/>
</dbReference>
<evidence type="ECO:0000313" key="7">
    <source>
        <dbReference type="EMBL" id="AVK43275.1"/>
    </source>
</evidence>
<dbReference type="GO" id="GO:0008610">
    <property type="term" value="P:lipid biosynthetic process"/>
    <property type="evidence" value="ECO:0007669"/>
    <property type="project" value="UniProtKB-ARBA"/>
</dbReference>
<dbReference type="InterPro" id="IPR001031">
    <property type="entry name" value="Thioesterase"/>
</dbReference>
<dbReference type="PROSITE" id="PS50075">
    <property type="entry name" value="CARRIER"/>
    <property type="match status" value="1"/>
</dbReference>
<evidence type="ECO:0000256" key="4">
    <source>
        <dbReference type="ARBA" id="ARBA00022553"/>
    </source>
</evidence>
<organism evidence="7">
    <name type="scientific">Nodularia spumigena 309</name>
    <dbReference type="NCBI Taxonomy" id="2027345"/>
    <lineage>
        <taxon>Bacteria</taxon>
        <taxon>Bacillati</taxon>
        <taxon>Cyanobacteriota</taxon>
        <taxon>Cyanophyceae</taxon>
        <taxon>Nostocales</taxon>
        <taxon>Nodulariaceae</taxon>
        <taxon>Nodularia</taxon>
    </lineage>
</organism>
<dbReference type="InterPro" id="IPR020806">
    <property type="entry name" value="PKS_PP-bd"/>
</dbReference>
<dbReference type="SUPFAM" id="SSF52777">
    <property type="entry name" value="CoA-dependent acyltransferases"/>
    <property type="match status" value="2"/>
</dbReference>
<dbReference type="FunFam" id="3.30.300.30:FF:000010">
    <property type="entry name" value="Enterobactin synthetase component F"/>
    <property type="match status" value="1"/>
</dbReference>
<dbReference type="InterPro" id="IPR020845">
    <property type="entry name" value="AMP-binding_CS"/>
</dbReference>
<protein>
    <submittedName>
        <fullName evidence="7">AptD</fullName>
    </submittedName>
</protein>
<dbReference type="PROSITE" id="PS00012">
    <property type="entry name" value="PHOSPHOPANTETHEINE"/>
    <property type="match status" value="1"/>
</dbReference>
<dbReference type="InterPro" id="IPR013785">
    <property type="entry name" value="Aldolase_TIM"/>
</dbReference>
<dbReference type="PRINTS" id="PR00154">
    <property type="entry name" value="AMPBINDING"/>
</dbReference>
<dbReference type="SUPFAM" id="SSF51569">
    <property type="entry name" value="Aldolase"/>
    <property type="match status" value="1"/>
</dbReference>
<name>A0A2P1CZ00_NODSP</name>
<comment type="similarity">
    <text evidence="2">Belongs to the ATP-dependent AMP-binding enzyme family.</text>
</comment>
<proteinExistence type="inferred from homology"/>
<dbReference type="SUPFAM" id="SSF53474">
    <property type="entry name" value="alpha/beta-Hydrolases"/>
    <property type="match status" value="1"/>
</dbReference>
<dbReference type="Gene3D" id="3.30.300.30">
    <property type="match status" value="1"/>
</dbReference>
<evidence type="ECO:0000256" key="3">
    <source>
        <dbReference type="ARBA" id="ARBA00022450"/>
    </source>
</evidence>
<dbReference type="GO" id="GO:0044550">
    <property type="term" value="P:secondary metabolite biosynthetic process"/>
    <property type="evidence" value="ECO:0007669"/>
    <property type="project" value="UniProtKB-ARBA"/>
</dbReference>
<dbReference type="GO" id="GO:0031177">
    <property type="term" value="F:phosphopantetheine binding"/>
    <property type="evidence" value="ECO:0007669"/>
    <property type="project" value="InterPro"/>
</dbReference>
<dbReference type="Pfam" id="PF00975">
    <property type="entry name" value="Thioesterase"/>
    <property type="match status" value="1"/>
</dbReference>
<dbReference type="SUPFAM" id="SSF56801">
    <property type="entry name" value="Acetyl-CoA synthetase-like"/>
    <property type="match status" value="1"/>
</dbReference>
<dbReference type="InterPro" id="IPR009081">
    <property type="entry name" value="PP-bd_ACP"/>
</dbReference>
<dbReference type="InterPro" id="IPR000873">
    <property type="entry name" value="AMP-dep_synth/lig_dom"/>
</dbReference>
<dbReference type="InterPro" id="IPR025110">
    <property type="entry name" value="AMP-bd_C"/>
</dbReference>